<evidence type="ECO:0000313" key="2">
    <source>
        <dbReference type="Proteomes" id="UP000836841"/>
    </source>
</evidence>
<proteinExistence type="predicted"/>
<feature type="non-terminal residue" evidence="1">
    <location>
        <position position="105"/>
    </location>
</feature>
<dbReference type="Proteomes" id="UP000836841">
    <property type="component" value="Chromosome 6"/>
</dbReference>
<accession>A0AAU9SPJ0</accession>
<reference evidence="1 2" key="1">
    <citation type="submission" date="2022-03" db="EMBL/GenBank/DDBJ databases">
        <authorList>
            <person name="Nunn A."/>
            <person name="Chopra R."/>
            <person name="Nunn A."/>
            <person name="Contreras Garrido A."/>
        </authorList>
    </citation>
    <scope>NUCLEOTIDE SEQUENCE [LARGE SCALE GENOMIC DNA]</scope>
</reference>
<dbReference type="AlphaFoldDB" id="A0AAU9SPJ0"/>
<evidence type="ECO:0000313" key="1">
    <source>
        <dbReference type="EMBL" id="CAH2069733.1"/>
    </source>
</evidence>
<dbReference type="EMBL" id="OU466862">
    <property type="protein sequence ID" value="CAH2069733.1"/>
    <property type="molecule type" value="Genomic_DNA"/>
</dbReference>
<sequence>KKQQFQNCRDKTIVKRHGVPRRHSDVRSAYIGGYFSAITVDSAVGSNQQRRDVATRLLFSVEGSWDKERFDGVQFKICVAITREERSLHLKTSKIKKLASLLSFK</sequence>
<protein>
    <submittedName>
        <fullName evidence="1">Uncharacterized protein</fullName>
    </submittedName>
</protein>
<gene>
    <name evidence="1" type="ORF">TAV2_LOCUS19573</name>
</gene>
<keyword evidence="2" id="KW-1185">Reference proteome</keyword>
<name>A0AAU9SPJ0_THLAR</name>
<organism evidence="1 2">
    <name type="scientific">Thlaspi arvense</name>
    <name type="common">Field penny-cress</name>
    <dbReference type="NCBI Taxonomy" id="13288"/>
    <lineage>
        <taxon>Eukaryota</taxon>
        <taxon>Viridiplantae</taxon>
        <taxon>Streptophyta</taxon>
        <taxon>Embryophyta</taxon>
        <taxon>Tracheophyta</taxon>
        <taxon>Spermatophyta</taxon>
        <taxon>Magnoliopsida</taxon>
        <taxon>eudicotyledons</taxon>
        <taxon>Gunneridae</taxon>
        <taxon>Pentapetalae</taxon>
        <taxon>rosids</taxon>
        <taxon>malvids</taxon>
        <taxon>Brassicales</taxon>
        <taxon>Brassicaceae</taxon>
        <taxon>Thlaspideae</taxon>
        <taxon>Thlaspi</taxon>
    </lineage>
</organism>